<dbReference type="EMBL" id="JXNT01000021">
    <property type="protein sequence ID" value="ODM14828.1"/>
    <property type="molecule type" value="Genomic_DNA"/>
</dbReference>
<evidence type="ECO:0000313" key="10">
    <source>
        <dbReference type="EMBL" id="ODM14828.1"/>
    </source>
</evidence>
<dbReference type="InterPro" id="IPR013783">
    <property type="entry name" value="Ig-like_fold"/>
</dbReference>
<evidence type="ECO:0000256" key="1">
    <source>
        <dbReference type="ARBA" id="ARBA00000448"/>
    </source>
</evidence>
<reference evidence="10 11" key="1">
    <citation type="journal article" date="2016" name="BMC Genomics">
        <title>Comparative genomic and transcriptomic analyses of the Fuzhuan brick tea-fermentation fungus Aspergillus cristatus.</title>
        <authorList>
            <person name="Ge Y."/>
            <person name="Wang Y."/>
            <person name="Liu Y."/>
            <person name="Tan Y."/>
            <person name="Ren X."/>
            <person name="Zhang X."/>
            <person name="Hyde K.D."/>
            <person name="Liu Y."/>
            <person name="Liu Z."/>
        </authorList>
    </citation>
    <scope>NUCLEOTIDE SEQUENCE [LARGE SCALE GENOMIC DNA]</scope>
    <source>
        <strain evidence="10 11">GZAAS20.1005</strain>
    </source>
</reference>
<accession>A0A1E3B1N9</accession>
<sequence>MAQLDRSEEVIRSPSLRGEAGGGQGGNPGLYDELFRIRVSIKNTGDVRGDEVPQVYVSLGGPDDPKVVLRSFNCITLGPSQATEWATTLTRRDLANWDTKARHWIITPYTKKVYVGSSSRKLPLRAALPKVQ</sequence>
<evidence type="ECO:0000313" key="11">
    <source>
        <dbReference type="Proteomes" id="UP000094569"/>
    </source>
</evidence>
<dbReference type="AlphaFoldDB" id="A0A1E3B1N9"/>
<keyword evidence="7" id="KW-0624">Polysaccharide degradation</keyword>
<comment type="similarity">
    <text evidence="2">Belongs to the glycosyl hydrolase 3 family.</text>
</comment>
<proteinExistence type="inferred from homology"/>
<gene>
    <name evidence="10" type="ORF">SI65_09822</name>
</gene>
<evidence type="ECO:0000256" key="8">
    <source>
        <dbReference type="SAM" id="MobiDB-lite"/>
    </source>
</evidence>
<dbReference type="InterPro" id="IPR026891">
    <property type="entry name" value="Fn3-like"/>
</dbReference>
<keyword evidence="4" id="KW-0378">Hydrolase</keyword>
<evidence type="ECO:0000259" key="9">
    <source>
        <dbReference type="SMART" id="SM01217"/>
    </source>
</evidence>
<protein>
    <recommendedName>
        <fullName evidence="3">beta-glucosidase</fullName>
        <ecNumber evidence="3">3.2.1.21</ecNumber>
    </recommendedName>
</protein>
<comment type="catalytic activity">
    <reaction evidence="1">
        <text>Hydrolysis of terminal, non-reducing beta-D-glucosyl residues with release of beta-D-glucose.</text>
        <dbReference type="EC" id="3.2.1.21"/>
    </reaction>
</comment>
<dbReference type="GO" id="GO:0008422">
    <property type="term" value="F:beta-glucosidase activity"/>
    <property type="evidence" value="ECO:0007669"/>
    <property type="project" value="UniProtKB-EC"/>
</dbReference>
<keyword evidence="6" id="KW-0326">Glycosidase</keyword>
<dbReference type="OrthoDB" id="4359105at2759"/>
<dbReference type="SMART" id="SM01217">
    <property type="entry name" value="Fn3_like"/>
    <property type="match status" value="1"/>
</dbReference>
<dbReference type="PANTHER" id="PTHR42715">
    <property type="entry name" value="BETA-GLUCOSIDASE"/>
    <property type="match status" value="1"/>
</dbReference>
<name>A0A1E3B1N9_ASPCR</name>
<feature type="compositionally biased region" description="Basic and acidic residues" evidence="8">
    <location>
        <begin position="1"/>
        <end position="11"/>
    </location>
</feature>
<dbReference type="STRING" id="573508.A0A1E3B1N9"/>
<organism evidence="10 11">
    <name type="scientific">Aspergillus cristatus</name>
    <name type="common">Chinese Fuzhuan brick tea-fermentation fungus</name>
    <name type="synonym">Eurotium cristatum</name>
    <dbReference type="NCBI Taxonomy" id="573508"/>
    <lineage>
        <taxon>Eukaryota</taxon>
        <taxon>Fungi</taxon>
        <taxon>Dikarya</taxon>
        <taxon>Ascomycota</taxon>
        <taxon>Pezizomycotina</taxon>
        <taxon>Eurotiomycetes</taxon>
        <taxon>Eurotiomycetidae</taxon>
        <taxon>Eurotiales</taxon>
        <taxon>Aspergillaceae</taxon>
        <taxon>Aspergillus</taxon>
        <taxon>Aspergillus subgen. Aspergillus</taxon>
    </lineage>
</organism>
<feature type="domain" description="Fibronectin type III-like" evidence="9">
    <location>
        <begin position="51"/>
        <end position="119"/>
    </location>
</feature>
<dbReference type="VEuPathDB" id="FungiDB:SI65_09822"/>
<evidence type="ECO:0000256" key="4">
    <source>
        <dbReference type="ARBA" id="ARBA00022801"/>
    </source>
</evidence>
<dbReference type="Pfam" id="PF14310">
    <property type="entry name" value="Fn3-like"/>
    <property type="match status" value="1"/>
</dbReference>
<dbReference type="GO" id="GO:0009251">
    <property type="term" value="P:glucan catabolic process"/>
    <property type="evidence" value="ECO:0007669"/>
    <property type="project" value="TreeGrafter"/>
</dbReference>
<evidence type="ECO:0000256" key="5">
    <source>
        <dbReference type="ARBA" id="ARBA00023277"/>
    </source>
</evidence>
<evidence type="ECO:0000256" key="6">
    <source>
        <dbReference type="ARBA" id="ARBA00023295"/>
    </source>
</evidence>
<evidence type="ECO:0000256" key="2">
    <source>
        <dbReference type="ARBA" id="ARBA00005336"/>
    </source>
</evidence>
<dbReference type="Proteomes" id="UP000094569">
    <property type="component" value="Unassembled WGS sequence"/>
</dbReference>
<dbReference type="PANTHER" id="PTHR42715:SF29">
    <property type="entry name" value="BETA-GLUCOSIDASE A-RELATED"/>
    <property type="match status" value="1"/>
</dbReference>
<dbReference type="InterPro" id="IPR050288">
    <property type="entry name" value="Cellulose_deg_GH3"/>
</dbReference>
<dbReference type="Gene3D" id="2.60.40.10">
    <property type="entry name" value="Immunoglobulins"/>
    <property type="match status" value="1"/>
</dbReference>
<dbReference type="EC" id="3.2.1.21" evidence="3"/>
<feature type="compositionally biased region" description="Gly residues" evidence="8">
    <location>
        <begin position="19"/>
        <end position="28"/>
    </location>
</feature>
<evidence type="ECO:0000256" key="7">
    <source>
        <dbReference type="ARBA" id="ARBA00023326"/>
    </source>
</evidence>
<feature type="region of interest" description="Disordered" evidence="8">
    <location>
        <begin position="1"/>
        <end position="29"/>
    </location>
</feature>
<keyword evidence="11" id="KW-1185">Reference proteome</keyword>
<keyword evidence="5" id="KW-0119">Carbohydrate metabolism</keyword>
<comment type="caution">
    <text evidence="10">The sequence shown here is derived from an EMBL/GenBank/DDBJ whole genome shotgun (WGS) entry which is preliminary data.</text>
</comment>
<evidence type="ECO:0000256" key="3">
    <source>
        <dbReference type="ARBA" id="ARBA00012744"/>
    </source>
</evidence>